<feature type="region of interest" description="Disordered" evidence="1">
    <location>
        <begin position="92"/>
        <end position="160"/>
    </location>
</feature>
<gene>
    <name evidence="2" type="ORF">TSPGSL018_6621</name>
</gene>
<sequence>MIFLAPCYSLNTKAASRKGSATSTTNEQNSAYTSVKSDIVFHKLKYKNTSSDSPQFQDTFRLSSGMPDKQACPRRNSSSFTRLERNFNWLDNGKAENKMPSQNIRSNTKKESKTGARLRTRNIPRCWNEQPGSEILSTGTVPNEEDHASPLSLKRTRSNRTDRSQIMNLTKNKKGRRVVGDIKSPTSRTLLRMLRVGTGEATANNVGKQEAEEHIFRLAGEFTPFEVLNKRYAGREALQVLLQKYLGCPITFQQATECFENPHNRGLQATQTLVKLLQGRPWPPYSENAFPRSDDGSSSSMEASRKDLRFEACNCPAVLVDEAKPGVKLPTRSDSLVASQNSFGRTVTTGAPGLGKLTAELNTLDPVETNTLVQFRPAITTGFPKKGTAFQAESDLESFARSLGVHNNSRLRLVSFHLLPRSSTGPAALATVAAPQARMFEEHALDELLRNKKENGNQI</sequence>
<dbReference type="EMBL" id="GBEZ01003087">
    <property type="protein sequence ID" value="JAC82026.1"/>
    <property type="molecule type" value="Transcribed_RNA"/>
</dbReference>
<name>A0A061SH15_9CHLO</name>
<evidence type="ECO:0000256" key="1">
    <source>
        <dbReference type="SAM" id="MobiDB-lite"/>
    </source>
</evidence>
<evidence type="ECO:0000313" key="2">
    <source>
        <dbReference type="EMBL" id="JAC82026.1"/>
    </source>
</evidence>
<organism evidence="2">
    <name type="scientific">Tetraselmis sp. GSL018</name>
    <dbReference type="NCBI Taxonomy" id="582737"/>
    <lineage>
        <taxon>Eukaryota</taxon>
        <taxon>Viridiplantae</taxon>
        <taxon>Chlorophyta</taxon>
        <taxon>core chlorophytes</taxon>
        <taxon>Chlorodendrophyceae</taxon>
        <taxon>Chlorodendrales</taxon>
        <taxon>Chlorodendraceae</taxon>
        <taxon>Tetraselmis</taxon>
    </lineage>
</organism>
<dbReference type="AlphaFoldDB" id="A0A061SH15"/>
<reference evidence="2" key="1">
    <citation type="submission" date="2014-05" db="EMBL/GenBank/DDBJ databases">
        <title>The transcriptome of the halophilic microalga Tetraselmis sp. GSL018 isolated from the Great Salt Lake, Utah.</title>
        <authorList>
            <person name="Jinkerson R.E."/>
            <person name="D'Adamo S."/>
            <person name="Posewitz M.C."/>
        </authorList>
    </citation>
    <scope>NUCLEOTIDE SEQUENCE</scope>
    <source>
        <strain evidence="2">GSL018</strain>
    </source>
</reference>
<protein>
    <submittedName>
        <fullName evidence="2">Uncharacterized protein</fullName>
    </submittedName>
</protein>
<proteinExistence type="predicted"/>
<accession>A0A061SH15</accession>